<organism evidence="3 4">
    <name type="scientific">Microbacterium mcarthurae</name>
    <dbReference type="NCBI Taxonomy" id="3035918"/>
    <lineage>
        <taxon>Bacteria</taxon>
        <taxon>Bacillati</taxon>
        <taxon>Actinomycetota</taxon>
        <taxon>Actinomycetes</taxon>
        <taxon>Micrococcales</taxon>
        <taxon>Microbacteriaceae</taxon>
        <taxon>Microbacterium</taxon>
    </lineage>
</organism>
<feature type="region of interest" description="Disordered" evidence="1">
    <location>
        <begin position="1"/>
        <end position="52"/>
    </location>
</feature>
<dbReference type="InterPro" id="IPR046231">
    <property type="entry name" value="DUF6264"/>
</dbReference>
<evidence type="ECO:0000313" key="4">
    <source>
        <dbReference type="Proteomes" id="UP001630303"/>
    </source>
</evidence>
<feature type="compositionally biased region" description="Basic and acidic residues" evidence="1">
    <location>
        <begin position="19"/>
        <end position="30"/>
    </location>
</feature>
<dbReference type="Proteomes" id="UP001630303">
    <property type="component" value="Unassembled WGS sequence"/>
</dbReference>
<feature type="transmembrane region" description="Helical" evidence="2">
    <location>
        <begin position="62"/>
        <end position="82"/>
    </location>
</feature>
<feature type="compositionally biased region" description="Low complexity" evidence="1">
    <location>
        <begin position="33"/>
        <end position="51"/>
    </location>
</feature>
<dbReference type="Pfam" id="PF19779">
    <property type="entry name" value="DUF6264"/>
    <property type="match status" value="1"/>
</dbReference>
<evidence type="ECO:0000256" key="1">
    <source>
        <dbReference type="SAM" id="MobiDB-lite"/>
    </source>
</evidence>
<keyword evidence="2" id="KW-0812">Transmembrane</keyword>
<comment type="caution">
    <text evidence="3">The sequence shown here is derived from an EMBL/GenBank/DDBJ whole genome shotgun (WGS) entry which is preliminary data.</text>
</comment>
<gene>
    <name evidence="3" type="ORF">P5G46_03390</name>
</gene>
<feature type="transmembrane region" description="Helical" evidence="2">
    <location>
        <begin position="109"/>
        <end position="129"/>
    </location>
</feature>
<evidence type="ECO:0000256" key="2">
    <source>
        <dbReference type="SAM" id="Phobius"/>
    </source>
</evidence>
<accession>A0ABW9GCW1</accession>
<evidence type="ECO:0000313" key="3">
    <source>
        <dbReference type="EMBL" id="MFM2719541.1"/>
    </source>
</evidence>
<sequence length="179" mass="18992">MSDGESRPRPQYGEYATPEEQRARIQRPEVTEALEAGVAPPAEPAPAADSAPRVRGPLADRIATFVLLAYGLVSVVSTIVQLQDFPGYAERAAQILGVDATYTALSAGYVWGAAASVVYGVGYVLTAWLTWRRLRRGRIAFWIPLVGFVATTLLAGVCVTIALTADPAFLSALTGVVAN</sequence>
<dbReference type="EMBL" id="JAROCE010000001">
    <property type="protein sequence ID" value="MFM2719541.1"/>
    <property type="molecule type" value="Genomic_DNA"/>
</dbReference>
<keyword evidence="4" id="KW-1185">Reference proteome</keyword>
<protein>
    <submittedName>
        <fullName evidence="3">DUF6264 family protein</fullName>
    </submittedName>
</protein>
<dbReference type="RefSeq" id="WP_408904967.1">
    <property type="nucleotide sequence ID" value="NZ_JAROCE010000001.1"/>
</dbReference>
<keyword evidence="2" id="KW-1133">Transmembrane helix</keyword>
<feature type="transmembrane region" description="Helical" evidence="2">
    <location>
        <begin position="141"/>
        <end position="163"/>
    </location>
</feature>
<proteinExistence type="predicted"/>
<reference evidence="3 4" key="1">
    <citation type="submission" date="2023-03" db="EMBL/GenBank/DDBJ databases">
        <title>MT1 and MT2 Draft Genomes of Novel Species.</title>
        <authorList>
            <person name="Venkateswaran K."/>
        </authorList>
    </citation>
    <scope>NUCLEOTIDE SEQUENCE [LARGE SCALE GENOMIC DNA]</scope>
    <source>
        <strain evidence="3 4">IF8SW-P5</strain>
    </source>
</reference>
<keyword evidence="2" id="KW-0472">Membrane</keyword>
<name>A0ABW9GCW1_9MICO</name>